<dbReference type="Gene3D" id="3.30.710.10">
    <property type="entry name" value="Potassium Channel Kv1.1, Chain A"/>
    <property type="match status" value="1"/>
</dbReference>
<dbReference type="Proteomes" id="UP000762676">
    <property type="component" value="Unassembled WGS sequence"/>
</dbReference>
<name>A0AAV4EB80_9GAST</name>
<dbReference type="InterPro" id="IPR011333">
    <property type="entry name" value="SKP1/BTB/POZ_sf"/>
</dbReference>
<dbReference type="PROSITE" id="PS50097">
    <property type="entry name" value="BTB"/>
    <property type="match status" value="1"/>
</dbReference>
<dbReference type="AlphaFoldDB" id="A0AAV4EB80"/>
<feature type="domain" description="BTB" evidence="3">
    <location>
        <begin position="25"/>
        <end position="92"/>
    </location>
</feature>
<evidence type="ECO:0000256" key="1">
    <source>
        <dbReference type="ARBA" id="ARBA00022441"/>
    </source>
</evidence>
<dbReference type="FunFam" id="1.25.40.420:FF:000001">
    <property type="entry name" value="Kelch-like family member 12"/>
    <property type="match status" value="1"/>
</dbReference>
<proteinExistence type="predicted"/>
<dbReference type="Gene3D" id="2.120.10.80">
    <property type="entry name" value="Kelch-type beta propeller"/>
    <property type="match status" value="1"/>
</dbReference>
<evidence type="ECO:0000313" key="4">
    <source>
        <dbReference type="EMBL" id="GFR58070.1"/>
    </source>
</evidence>
<dbReference type="SMART" id="SM00875">
    <property type="entry name" value="BACK"/>
    <property type="match status" value="1"/>
</dbReference>
<comment type="caution">
    <text evidence="4">The sequence shown here is derived from an EMBL/GenBank/DDBJ whole genome shotgun (WGS) entry which is preliminary data.</text>
</comment>
<dbReference type="SUPFAM" id="SSF54695">
    <property type="entry name" value="POZ domain"/>
    <property type="match status" value="1"/>
</dbReference>
<dbReference type="PANTHER" id="PTHR45632">
    <property type="entry name" value="LD33804P"/>
    <property type="match status" value="1"/>
</dbReference>
<evidence type="ECO:0000259" key="3">
    <source>
        <dbReference type="PROSITE" id="PS50097"/>
    </source>
</evidence>
<dbReference type="InterPro" id="IPR000210">
    <property type="entry name" value="BTB/POZ_dom"/>
</dbReference>
<reference evidence="4 5" key="1">
    <citation type="journal article" date="2021" name="Elife">
        <title>Chloroplast acquisition without the gene transfer in kleptoplastic sea slugs, Plakobranchus ocellatus.</title>
        <authorList>
            <person name="Maeda T."/>
            <person name="Takahashi S."/>
            <person name="Yoshida T."/>
            <person name="Shimamura S."/>
            <person name="Takaki Y."/>
            <person name="Nagai Y."/>
            <person name="Toyoda A."/>
            <person name="Suzuki Y."/>
            <person name="Arimoto A."/>
            <person name="Ishii H."/>
            <person name="Satoh N."/>
            <person name="Nishiyama T."/>
            <person name="Hasebe M."/>
            <person name="Maruyama T."/>
            <person name="Minagawa J."/>
            <person name="Obokata J."/>
            <person name="Shigenobu S."/>
        </authorList>
    </citation>
    <scope>NUCLEOTIDE SEQUENCE [LARGE SCALE GENOMIC DNA]</scope>
</reference>
<gene>
    <name evidence="4" type="ORF">ElyMa_005352400</name>
</gene>
<evidence type="ECO:0000313" key="5">
    <source>
        <dbReference type="Proteomes" id="UP000762676"/>
    </source>
</evidence>
<dbReference type="CDD" id="cd18186">
    <property type="entry name" value="BTB_POZ_ZBTB_KLHL-like"/>
    <property type="match status" value="1"/>
</dbReference>
<keyword evidence="5" id="KW-1185">Reference proteome</keyword>
<dbReference type="Pfam" id="PF07707">
    <property type="entry name" value="BACK"/>
    <property type="match status" value="1"/>
</dbReference>
<accession>A0AAV4EB80</accession>
<dbReference type="Gene3D" id="1.25.40.420">
    <property type="match status" value="1"/>
</dbReference>
<protein>
    <submittedName>
        <fullName evidence="4">Kelch-like protein 24</fullName>
    </submittedName>
</protein>
<dbReference type="InterPro" id="IPR015915">
    <property type="entry name" value="Kelch-typ_b-propeller"/>
</dbReference>
<evidence type="ECO:0000256" key="2">
    <source>
        <dbReference type="ARBA" id="ARBA00022737"/>
    </source>
</evidence>
<dbReference type="InterPro" id="IPR011705">
    <property type="entry name" value="BACK"/>
</dbReference>
<keyword evidence="2" id="KW-0677">Repeat</keyword>
<dbReference type="EMBL" id="BMAT01010655">
    <property type="protein sequence ID" value="GFR58070.1"/>
    <property type="molecule type" value="Genomic_DNA"/>
</dbReference>
<keyword evidence="1" id="KW-0880">Kelch repeat</keyword>
<dbReference type="SUPFAM" id="SSF117281">
    <property type="entry name" value="Kelch motif"/>
    <property type="match status" value="1"/>
</dbReference>
<dbReference type="PANTHER" id="PTHR45632:SF3">
    <property type="entry name" value="KELCH-LIKE PROTEIN 32"/>
    <property type="match status" value="1"/>
</dbReference>
<organism evidence="4 5">
    <name type="scientific">Elysia marginata</name>
    <dbReference type="NCBI Taxonomy" id="1093978"/>
    <lineage>
        <taxon>Eukaryota</taxon>
        <taxon>Metazoa</taxon>
        <taxon>Spiralia</taxon>
        <taxon>Lophotrochozoa</taxon>
        <taxon>Mollusca</taxon>
        <taxon>Gastropoda</taxon>
        <taxon>Heterobranchia</taxon>
        <taxon>Euthyneura</taxon>
        <taxon>Panpulmonata</taxon>
        <taxon>Sacoglossa</taxon>
        <taxon>Placobranchoidea</taxon>
        <taxon>Plakobranchidae</taxon>
        <taxon>Elysia</taxon>
    </lineage>
</organism>
<sequence>MSWHQKYLETLAEGVQYLWNTGHFADATILVGNKRFRCHRAVLAAMSPHFDVTFNTGMRDNPDGVLTLLNIDVTTFDSILSFMYTGKDVVCAENAESLLRAATTLQIRGMITRCEEYLMDNLGQHNSISMWKLGRTHGCEDLEERAWPLILDNFVTLSQTEDFCVELEVEELATIIKSDHLVVPNEELVCEAVFKWLAYDPDNRNMHLASLIEHLRLPLVSPEYLLNIRWVLVVLTGGSTQAKPTDVICFSFRQNKWFTLAPLPYDPGVEFAACTYANNIYLSGGSRKWPKLFKYNSESNDWRECEQMAQGRSRHGMIAGE</sequence>
<dbReference type="SMART" id="SM00225">
    <property type="entry name" value="BTB"/>
    <property type="match status" value="1"/>
</dbReference>
<dbReference type="Pfam" id="PF00651">
    <property type="entry name" value="BTB"/>
    <property type="match status" value="1"/>
</dbReference>